<feature type="signal peptide" evidence="13">
    <location>
        <begin position="1"/>
        <end position="19"/>
    </location>
</feature>
<keyword evidence="2" id="KW-1003">Cell membrane</keyword>
<dbReference type="GO" id="GO:0005886">
    <property type="term" value="C:plasma membrane"/>
    <property type="evidence" value="ECO:0007669"/>
    <property type="project" value="UniProtKB-SubCell"/>
</dbReference>
<dbReference type="GO" id="GO:0005509">
    <property type="term" value="F:calcium ion binding"/>
    <property type="evidence" value="ECO:0007669"/>
    <property type="project" value="UniProtKB-UniRule"/>
</dbReference>
<evidence type="ECO:0000256" key="5">
    <source>
        <dbReference type="ARBA" id="ARBA00022729"/>
    </source>
</evidence>
<keyword evidence="16" id="KW-1185">Reference proteome</keyword>
<dbReference type="Pfam" id="PF00028">
    <property type="entry name" value="Cadherin"/>
    <property type="match status" value="7"/>
</dbReference>
<dbReference type="GO" id="GO:0007156">
    <property type="term" value="P:homophilic cell adhesion via plasma membrane adhesion molecules"/>
    <property type="evidence" value="ECO:0007669"/>
    <property type="project" value="InterPro"/>
</dbReference>
<feature type="non-terminal residue" evidence="15">
    <location>
        <position position="1298"/>
    </location>
</feature>
<dbReference type="PRINTS" id="PR00205">
    <property type="entry name" value="CADHERIN"/>
</dbReference>
<evidence type="ECO:0000259" key="14">
    <source>
        <dbReference type="PROSITE" id="PS50268"/>
    </source>
</evidence>
<feature type="domain" description="Cadherin" evidence="14">
    <location>
        <begin position="32"/>
        <end position="122"/>
    </location>
</feature>
<evidence type="ECO:0000313" key="15">
    <source>
        <dbReference type="EMBL" id="NXK63127.1"/>
    </source>
</evidence>
<dbReference type="FunFam" id="2.60.40.60:FF:000252">
    <property type="entry name" value="Cadherin related family member 2"/>
    <property type="match status" value="1"/>
</dbReference>
<feature type="domain" description="Cadherin" evidence="14">
    <location>
        <begin position="688"/>
        <end position="805"/>
    </location>
</feature>
<dbReference type="PANTHER" id="PTHR24026">
    <property type="entry name" value="FAT ATYPICAL CADHERIN-RELATED"/>
    <property type="match status" value="1"/>
</dbReference>
<dbReference type="PANTHER" id="PTHR24026:SF133">
    <property type="entry name" value="CADHERIN-RELATED FAMILY MEMBER 2"/>
    <property type="match status" value="1"/>
</dbReference>
<evidence type="ECO:0000256" key="10">
    <source>
        <dbReference type="ARBA" id="ARBA00023136"/>
    </source>
</evidence>
<dbReference type="FunFam" id="2.60.40.60:FF:000098">
    <property type="entry name" value="cadherin-23 isoform X1"/>
    <property type="match status" value="1"/>
</dbReference>
<dbReference type="Proteomes" id="UP000567822">
    <property type="component" value="Unassembled WGS sequence"/>
</dbReference>
<feature type="domain" description="Cadherin" evidence="14">
    <location>
        <begin position="475"/>
        <end position="580"/>
    </location>
</feature>
<evidence type="ECO:0000256" key="7">
    <source>
        <dbReference type="ARBA" id="ARBA00022837"/>
    </source>
</evidence>
<keyword evidence="4 12" id="KW-0812">Transmembrane</keyword>
<keyword evidence="6" id="KW-0677">Repeat</keyword>
<evidence type="ECO:0000313" key="16">
    <source>
        <dbReference type="Proteomes" id="UP000567822"/>
    </source>
</evidence>
<feature type="domain" description="Cadherin" evidence="14">
    <location>
        <begin position="123"/>
        <end position="237"/>
    </location>
</feature>
<keyword evidence="9 12" id="KW-1133">Transmembrane helix</keyword>
<dbReference type="SUPFAM" id="SSF49313">
    <property type="entry name" value="Cadherin-like"/>
    <property type="match status" value="9"/>
</dbReference>
<feature type="transmembrane region" description="Helical" evidence="12">
    <location>
        <begin position="1147"/>
        <end position="1171"/>
    </location>
</feature>
<feature type="domain" description="Cadherin" evidence="14">
    <location>
        <begin position="238"/>
        <end position="346"/>
    </location>
</feature>
<dbReference type="EMBL" id="VXAN01000122">
    <property type="protein sequence ID" value="NXK63127.1"/>
    <property type="molecule type" value="Genomic_DNA"/>
</dbReference>
<dbReference type="InterPro" id="IPR020894">
    <property type="entry name" value="Cadherin_CS"/>
</dbReference>
<dbReference type="CDD" id="cd11304">
    <property type="entry name" value="Cadherin_repeat"/>
    <property type="match status" value="9"/>
</dbReference>
<evidence type="ECO:0000256" key="6">
    <source>
        <dbReference type="ARBA" id="ARBA00022737"/>
    </source>
</evidence>
<dbReference type="GO" id="GO:0050839">
    <property type="term" value="F:cell adhesion molecule binding"/>
    <property type="evidence" value="ECO:0007669"/>
    <property type="project" value="TreeGrafter"/>
</dbReference>
<evidence type="ECO:0000256" key="12">
    <source>
        <dbReference type="SAM" id="Phobius"/>
    </source>
</evidence>
<dbReference type="FunFam" id="2.60.40.60:FF:000094">
    <property type="entry name" value="protocadherin gamma-C4 isoform X2"/>
    <property type="match status" value="1"/>
</dbReference>
<keyword evidence="7 11" id="KW-0106">Calcium</keyword>
<dbReference type="FunFam" id="2.60.40.60:FF:000245">
    <property type="entry name" value="Cadherin related family member 2"/>
    <property type="match status" value="1"/>
</dbReference>
<keyword evidence="10 12" id="KW-0472">Membrane</keyword>
<keyword evidence="5 13" id="KW-0732">Signal</keyword>
<name>A0A7L0L3C7_9SYLV</name>
<evidence type="ECO:0000256" key="13">
    <source>
        <dbReference type="SAM" id="SignalP"/>
    </source>
</evidence>
<dbReference type="SMART" id="SM00112">
    <property type="entry name" value="CA"/>
    <property type="match status" value="9"/>
</dbReference>
<evidence type="ECO:0000256" key="3">
    <source>
        <dbReference type="ARBA" id="ARBA00022553"/>
    </source>
</evidence>
<evidence type="ECO:0000256" key="4">
    <source>
        <dbReference type="ARBA" id="ARBA00022692"/>
    </source>
</evidence>
<feature type="domain" description="Cadherin" evidence="14">
    <location>
        <begin position="807"/>
        <end position="923"/>
    </location>
</feature>
<comment type="subcellular location">
    <subcellularLocation>
        <location evidence="1">Cell membrane</location>
        <topology evidence="1">Single-pass type I membrane protein</topology>
    </subcellularLocation>
</comment>
<keyword evidence="3" id="KW-0597">Phosphoprotein</keyword>
<dbReference type="InterPro" id="IPR015919">
    <property type="entry name" value="Cadherin-like_sf"/>
</dbReference>
<feature type="domain" description="Cadherin" evidence="14">
    <location>
        <begin position="580"/>
        <end position="687"/>
    </location>
</feature>
<dbReference type="FunFam" id="2.60.40.60:FF:000168">
    <property type="entry name" value="Cadherin-related family member 2"/>
    <property type="match status" value="1"/>
</dbReference>
<evidence type="ECO:0000256" key="8">
    <source>
        <dbReference type="ARBA" id="ARBA00022889"/>
    </source>
</evidence>
<comment type="caution">
    <text evidence="15">The sequence shown here is derived from an EMBL/GenBank/DDBJ whole genome shotgun (WGS) entry which is preliminary data.</text>
</comment>
<gene>
    <name evidence="15" type="primary">Cdhr2</name>
    <name evidence="15" type="ORF">SYLVIR_R01667</name>
</gene>
<proteinExistence type="predicted"/>
<reference evidence="15 16" key="1">
    <citation type="submission" date="2019-09" db="EMBL/GenBank/DDBJ databases">
        <title>Bird 10,000 Genomes (B10K) Project - Family phase.</title>
        <authorList>
            <person name="Zhang G."/>
        </authorList>
    </citation>
    <scope>NUCLEOTIDE SEQUENCE [LARGE SCALE GENOMIC DNA]</scope>
    <source>
        <strain evidence="15">B10K-DU-009-59</strain>
        <tissue evidence="15">Muscle</tissue>
    </source>
</reference>
<feature type="chain" id="PRO_5029651864" evidence="13">
    <location>
        <begin position="20"/>
        <end position="1298"/>
    </location>
</feature>
<dbReference type="PROSITE" id="PS50268">
    <property type="entry name" value="CADHERIN_2"/>
    <property type="match status" value="9"/>
</dbReference>
<accession>A0A7L0L3C7</accession>
<dbReference type="FunFam" id="2.60.40.60:FF:000221">
    <property type="entry name" value="Cadherin related family member 2"/>
    <property type="match status" value="1"/>
</dbReference>
<feature type="domain" description="Cadherin" evidence="14">
    <location>
        <begin position="360"/>
        <end position="474"/>
    </location>
</feature>
<dbReference type="Gene3D" id="2.60.40.60">
    <property type="entry name" value="Cadherins"/>
    <property type="match status" value="9"/>
</dbReference>
<evidence type="ECO:0000256" key="9">
    <source>
        <dbReference type="ARBA" id="ARBA00022989"/>
    </source>
</evidence>
<sequence>RMAWHSLVLLPFLLATVSGNTVPIFNATIFYVPEDLELGQFAFQLEAYDLDNDPLTYQIGGTDAFYFSVDSKSGRVTLRNSLDRELQARLTIIARVSDGVNNEVSQKMTIIVEDRNDNAPVFQGLPYNATIPENTSLHSIIYTVFASDSDTGNASKVSYSIEEVIPDNMMNLQLFYMLPNGSVVLNGSLDYAKNTFYQIKILAQDGGGWLHNSWKVQKSFTYLSLTIKDVPNLNPRFLREPYSGSVPENSDLGTIVLTVTAMDQDTGVNDKIFYVITNANVPFVINNTTGTITVSEPLDREQLPREEVLLNVTAREENLDIYGNVAQTSTLVTVLVTDVNDNKPHFYNCSLSSCNFSANAQNNFTGNIIEHSSFRLPVSHLNIVAHDPDKGINSSFELSLQGPNANAFSVFPTTIVGTGEVQILVQNSSLVDYEISHVMVVQIVANDTGNPTDCCSTATVTIDLIDSNDHIPEFPQSTYNLSVMENSPNGTIISPNITAYDPDSGVLGQITYQLLPETIRKTFTVNATTGALLVYDGSLLDRETRSTYYANLQAKDGGNQVGTTMLEITVLDANDMPPDIIGSYFISVEEGQNVSTQIQAIDNDEPGSLNSKLGFKILPGLFSTNFTINADKGDMHSKEQLDREALEDEHGQLVVTVMVYDHGEPPLNTTVNVTITVGDLNDNIPVFLNQSYEFSVFEDSPGSLVGEVNATDADQTEINSRISFRLERGNGSSNFLIRSSRLGPGNYSGQLSVDPDMSLDYDTLQQKFFTLTVLAENTAADNVGGKANVSVVVHILDVNDEPPTVLPGSLQDVSVAENGTQRGLIRTLNAFDPDTNHSLVFEELAVACFKGDSSAGDVCWDWFVLAANGSVLVNSSDIDYEVCDRVLLTLRVEDLHTEEGNRYSQNETLRIIIVDVNDNTPVFEVISETFVVVPEISPVGLQVATVKATDADSGPGGNITFSIIRVLLVEDNGVSRPFENLFRVSTTPNKGAYTGSIQVASNLDESLKGQYKVTVEAKDGEEPVHRAQTVLNIFTVDQSYRVRLQFVSTVEEVQSNSENIKLALTTVTKAAVYVVAIRSMEDTRDTHMDAKSVMEAYFVYSNGTALDVNDLSTLIQSDPLGLAELVKLGLAVIGPGEVTKPTKETELIGIIAGLAAFLLIFILIMTLVLVLTTRSYKRKLSAMKALKVATTLNPATAQQGAGIPGTNQYNAEGANPMLNQPLDPSHDLGFHEDSISVTSMNSLDENTVNAPADDNFEVEQVKMRPTDPSDKEVLVAALNLKEPTKTAYLNTTFTTTDL</sequence>
<feature type="domain" description="Cadherin" evidence="14">
    <location>
        <begin position="925"/>
        <end position="1046"/>
    </location>
</feature>
<protein>
    <submittedName>
        <fullName evidence="15">CDHR2 protein</fullName>
    </submittedName>
</protein>
<dbReference type="InterPro" id="IPR002126">
    <property type="entry name" value="Cadherin-like_dom"/>
</dbReference>
<dbReference type="PROSITE" id="PS00232">
    <property type="entry name" value="CADHERIN_1"/>
    <property type="match status" value="5"/>
</dbReference>
<evidence type="ECO:0000256" key="1">
    <source>
        <dbReference type="ARBA" id="ARBA00004251"/>
    </source>
</evidence>
<evidence type="ECO:0000256" key="2">
    <source>
        <dbReference type="ARBA" id="ARBA00022475"/>
    </source>
</evidence>
<organism evidence="15 16">
    <name type="scientific">Sylvietta virens</name>
    <name type="common">Green crombec</name>
    <dbReference type="NCBI Taxonomy" id="208069"/>
    <lineage>
        <taxon>Eukaryota</taxon>
        <taxon>Metazoa</taxon>
        <taxon>Chordata</taxon>
        <taxon>Craniata</taxon>
        <taxon>Vertebrata</taxon>
        <taxon>Euteleostomi</taxon>
        <taxon>Archelosauria</taxon>
        <taxon>Archosauria</taxon>
        <taxon>Dinosauria</taxon>
        <taxon>Saurischia</taxon>
        <taxon>Theropoda</taxon>
        <taxon>Coelurosauria</taxon>
        <taxon>Aves</taxon>
        <taxon>Neognathae</taxon>
        <taxon>Neoaves</taxon>
        <taxon>Telluraves</taxon>
        <taxon>Australaves</taxon>
        <taxon>Passeriformes</taxon>
        <taxon>Sylvioidea</taxon>
        <taxon>Sylviidae</taxon>
        <taxon>Acrocephalinae</taxon>
        <taxon>Sylvietta</taxon>
    </lineage>
</organism>
<evidence type="ECO:0000256" key="11">
    <source>
        <dbReference type="PROSITE-ProRule" id="PRU00043"/>
    </source>
</evidence>
<keyword evidence="8" id="KW-0130">Cell adhesion</keyword>
<feature type="non-terminal residue" evidence="15">
    <location>
        <position position="1"/>
    </location>
</feature>